<dbReference type="EC" id="2.4.2.9" evidence="4"/>
<gene>
    <name evidence="4 6" type="primary">pyrR</name>
    <name evidence="6" type="ORF">GCM10009811_10300</name>
</gene>
<dbReference type="PANTHER" id="PTHR11608">
    <property type="entry name" value="BIFUNCTIONAL PROTEIN PYRR"/>
    <property type="match status" value="1"/>
</dbReference>
<dbReference type="HAMAP" id="MF_01219">
    <property type="entry name" value="PyrR"/>
    <property type="match status" value="1"/>
</dbReference>
<keyword evidence="7" id="KW-1185">Reference proteome</keyword>
<comment type="function">
    <text evidence="4">Also displays a weak uracil phosphoribosyltransferase activity which is not physiologically significant.</text>
</comment>
<keyword evidence="3 4" id="KW-0804">Transcription</keyword>
<comment type="catalytic activity">
    <reaction evidence="4">
        <text>UMP + diphosphate = 5-phospho-alpha-D-ribose 1-diphosphate + uracil</text>
        <dbReference type="Rhea" id="RHEA:13017"/>
        <dbReference type="ChEBI" id="CHEBI:17568"/>
        <dbReference type="ChEBI" id="CHEBI:33019"/>
        <dbReference type="ChEBI" id="CHEBI:57865"/>
        <dbReference type="ChEBI" id="CHEBI:58017"/>
        <dbReference type="EC" id="2.4.2.9"/>
    </reaction>
</comment>
<comment type="caution">
    <text evidence="6">The sequence shown here is derived from an EMBL/GenBank/DDBJ whole genome shotgun (WGS) entry which is preliminary data.</text>
</comment>
<evidence type="ECO:0000256" key="4">
    <source>
        <dbReference type="HAMAP-Rule" id="MF_01219"/>
    </source>
</evidence>
<reference evidence="7" key="1">
    <citation type="journal article" date="2019" name="Int. J. Syst. Evol. Microbiol.">
        <title>The Global Catalogue of Microorganisms (GCM) 10K type strain sequencing project: providing services to taxonomists for standard genome sequencing and annotation.</title>
        <authorList>
            <consortium name="The Broad Institute Genomics Platform"/>
            <consortium name="The Broad Institute Genome Sequencing Center for Infectious Disease"/>
            <person name="Wu L."/>
            <person name="Ma J."/>
        </authorList>
    </citation>
    <scope>NUCLEOTIDE SEQUENCE [LARGE SCALE GENOMIC DNA]</scope>
    <source>
        <strain evidence="7">JCM 15592</strain>
    </source>
</reference>
<dbReference type="Gene3D" id="3.40.50.2020">
    <property type="match status" value="1"/>
</dbReference>
<dbReference type="Proteomes" id="UP001499938">
    <property type="component" value="Unassembled WGS sequence"/>
</dbReference>
<protein>
    <recommendedName>
        <fullName evidence="4">Bifunctional protein PyrR</fullName>
    </recommendedName>
    <domain>
        <recommendedName>
            <fullName evidence="4">Pyrimidine operon regulatory protein</fullName>
        </recommendedName>
    </domain>
    <domain>
        <recommendedName>
            <fullName evidence="4">Uracil phosphoribosyltransferase</fullName>
            <shortName evidence="4">UPRTase</shortName>
            <ecNumber evidence="4">2.4.2.9</ecNumber>
        </recommendedName>
    </domain>
</protein>
<keyword evidence="2 4" id="KW-0805">Transcription regulation</keyword>
<evidence type="ECO:0000256" key="1">
    <source>
        <dbReference type="ARBA" id="ARBA00005565"/>
    </source>
</evidence>
<evidence type="ECO:0000256" key="2">
    <source>
        <dbReference type="ARBA" id="ARBA00023015"/>
    </source>
</evidence>
<keyword evidence="4" id="KW-0808">Transferase</keyword>
<dbReference type="NCBIfam" id="NF003549">
    <property type="entry name" value="PRK05205.1-5"/>
    <property type="match status" value="1"/>
</dbReference>
<evidence type="ECO:0000313" key="6">
    <source>
        <dbReference type="EMBL" id="GAA1787137.1"/>
    </source>
</evidence>
<dbReference type="GO" id="GO:0016757">
    <property type="term" value="F:glycosyltransferase activity"/>
    <property type="evidence" value="ECO:0007669"/>
    <property type="project" value="UniProtKB-KW"/>
</dbReference>
<evidence type="ECO:0000313" key="7">
    <source>
        <dbReference type="Proteomes" id="UP001499938"/>
    </source>
</evidence>
<dbReference type="NCBIfam" id="NF003547">
    <property type="entry name" value="PRK05205.1-3"/>
    <property type="match status" value="1"/>
</dbReference>
<evidence type="ECO:0000259" key="5">
    <source>
        <dbReference type="Pfam" id="PF00156"/>
    </source>
</evidence>
<dbReference type="PANTHER" id="PTHR11608:SF0">
    <property type="entry name" value="BIFUNCTIONAL PROTEIN PYRR"/>
    <property type="match status" value="1"/>
</dbReference>
<name>A0ABP4XPJ9_9MICO</name>
<comment type="function">
    <text evidence="4">Regulates the transcription of the pyrimidine nucleotide (pyr) operon in response to exogenous pyrimidines.</text>
</comment>
<sequence>MPPAPWTGARTPRGAGLEWAAYASFNDLSCEAGKEAGALAHADSKPPAGHPIDPAGRTVLSGNEIGRCLRRIAHEILEHNKGADDLVLLGIPSRGVELAQRLAVILSEVEGCGPIPVGALDITMHRDDLRSQPTRAPMRTVIPECGIDDKVVVLVDDVLYSGRSIRAALDALVDLGRPKAVRLAVLIDRGHRELPIRADHVGKNLPTSHSEKVQVRLAGFDGIPDVVRIAGGDER</sequence>
<dbReference type="InterPro" id="IPR029057">
    <property type="entry name" value="PRTase-like"/>
</dbReference>
<accession>A0ABP4XPJ9</accession>
<feature type="domain" description="Phosphoribosyltransferase" evidence="5">
    <location>
        <begin position="63"/>
        <end position="201"/>
    </location>
</feature>
<dbReference type="InterPro" id="IPR050137">
    <property type="entry name" value="PyrR_bifunctional"/>
</dbReference>
<dbReference type="Pfam" id="PF00156">
    <property type="entry name" value="Pribosyltran"/>
    <property type="match status" value="1"/>
</dbReference>
<organism evidence="6 7">
    <name type="scientific">Nostocoides veronense</name>
    <dbReference type="NCBI Taxonomy" id="330836"/>
    <lineage>
        <taxon>Bacteria</taxon>
        <taxon>Bacillati</taxon>
        <taxon>Actinomycetota</taxon>
        <taxon>Actinomycetes</taxon>
        <taxon>Micrococcales</taxon>
        <taxon>Intrasporangiaceae</taxon>
        <taxon>Nostocoides</taxon>
    </lineage>
</organism>
<keyword evidence="4 6" id="KW-0328">Glycosyltransferase</keyword>
<dbReference type="InterPro" id="IPR023050">
    <property type="entry name" value="PyrR"/>
</dbReference>
<dbReference type="InterPro" id="IPR000836">
    <property type="entry name" value="PRTase_dom"/>
</dbReference>
<dbReference type="EMBL" id="BAAAPO010000016">
    <property type="protein sequence ID" value="GAA1787137.1"/>
    <property type="molecule type" value="Genomic_DNA"/>
</dbReference>
<feature type="short sequence motif" description="PRPP-binding" evidence="4">
    <location>
        <begin position="152"/>
        <end position="164"/>
    </location>
</feature>
<proteinExistence type="inferred from homology"/>
<dbReference type="SUPFAM" id="SSF53271">
    <property type="entry name" value="PRTase-like"/>
    <property type="match status" value="1"/>
</dbReference>
<comment type="similarity">
    <text evidence="1 4">Belongs to the purine/pyrimidine phosphoribosyltransferase family. PyrR subfamily.</text>
</comment>
<dbReference type="CDD" id="cd06223">
    <property type="entry name" value="PRTases_typeI"/>
    <property type="match status" value="1"/>
</dbReference>
<evidence type="ECO:0000256" key="3">
    <source>
        <dbReference type="ARBA" id="ARBA00023163"/>
    </source>
</evidence>